<dbReference type="GO" id="GO:0005886">
    <property type="term" value="C:plasma membrane"/>
    <property type="evidence" value="ECO:0007669"/>
    <property type="project" value="TreeGrafter"/>
</dbReference>
<evidence type="ECO:0000259" key="6">
    <source>
        <dbReference type="PROSITE" id="PS50111"/>
    </source>
</evidence>
<dbReference type="Gene3D" id="1.10.287.950">
    <property type="entry name" value="Methyl-accepting chemotaxis protein"/>
    <property type="match status" value="1"/>
</dbReference>
<evidence type="ECO:0000256" key="3">
    <source>
        <dbReference type="PROSITE-ProRule" id="PRU00284"/>
    </source>
</evidence>
<feature type="compositionally biased region" description="Polar residues" evidence="4">
    <location>
        <begin position="651"/>
        <end position="660"/>
    </location>
</feature>
<sequence length="669" mass="73859">MGLKNLKVIYKINIISLITIILLGIVIFVLYNGMSKINNSFENSSSISNLALTITKTSEQGLQVSNALRGIIVNPDDTKAKENFIQAVKELDDLMLVLKDSKKQYAGFEKFEIAPLYDSQSKVLNKIIEKIKNGEALTKEDNTLSTKEWRPLKAALLKWQERNIERNKEIKEELNKTVSSVTTFILIILLITILSILVTIQLITRNIVSSLNIFQNGLLSFFAFSNKESSNVQLINLDGNDEFGVMAKVINQNIQKTQDLINQDNVLIEDVKRVVNEVKSGNLNIKIEKSTINDELEELKSSFNEMLEVTKSNVCSDINKVLSVLDSFSKLDFRVKIDNDNGKVATGINNLSNIINHMLVENKSNGLTLEESSKMLLFNVNKLNISSNEAAASLEETAAALEEITSNIRNNTESIAKMSQLSNGVTKAVNEGQAMANQTTTAMDEINTQVNLVNEAIGVIDNIAFQTNILSLNAAVEAATAGEAGKGFAVVAQEVRNLATRSAEAAREIKAIVERATVKANEGKEIATNMIEGYKNLNSNISSTMNLISDIENASKEQLLGIEQINDAVNQLDQQTQQNAMVASQSHDIAQSTDEIAKLIVQDANQKEFEGKNEVKAKDVGIKKEVKEHIFASSPKKIVKTSDSSKPKPIVNQTQEIKSNSNDDEWESF</sequence>
<dbReference type="InterPro" id="IPR003660">
    <property type="entry name" value="HAMP_dom"/>
</dbReference>
<dbReference type="InterPro" id="IPR051310">
    <property type="entry name" value="MCP_chemotaxis"/>
</dbReference>
<dbReference type="GO" id="GO:0006935">
    <property type="term" value="P:chemotaxis"/>
    <property type="evidence" value="ECO:0007669"/>
    <property type="project" value="UniProtKB-KW"/>
</dbReference>
<dbReference type="Gene3D" id="6.10.340.10">
    <property type="match status" value="1"/>
</dbReference>
<dbReference type="GO" id="GO:0004888">
    <property type="term" value="F:transmembrane signaling receptor activity"/>
    <property type="evidence" value="ECO:0007669"/>
    <property type="project" value="TreeGrafter"/>
</dbReference>
<dbReference type="PROSITE" id="PS50885">
    <property type="entry name" value="HAMP"/>
    <property type="match status" value="1"/>
</dbReference>
<dbReference type="PANTHER" id="PTHR43531:SF11">
    <property type="entry name" value="METHYL-ACCEPTING CHEMOTAXIS PROTEIN 3"/>
    <property type="match status" value="1"/>
</dbReference>
<protein>
    <submittedName>
        <fullName evidence="8">Methyl-accepting chemotaxis protein</fullName>
    </submittedName>
</protein>
<organism evidence="8">
    <name type="scientific">Arcobacter sp. AZ-2023</name>
    <dbReference type="NCBI Taxonomy" id="3074453"/>
    <lineage>
        <taxon>Bacteria</taxon>
        <taxon>Pseudomonadati</taxon>
        <taxon>Campylobacterota</taxon>
        <taxon>Epsilonproteobacteria</taxon>
        <taxon>Campylobacterales</taxon>
        <taxon>Arcobacteraceae</taxon>
        <taxon>Arcobacter</taxon>
    </lineage>
</organism>
<keyword evidence="3" id="KW-0807">Transducer</keyword>
<keyword evidence="5" id="KW-0812">Transmembrane</keyword>
<keyword evidence="5" id="KW-0472">Membrane</keyword>
<comment type="similarity">
    <text evidence="2">Belongs to the methyl-accepting chemotaxis (MCP) protein family.</text>
</comment>
<evidence type="ECO:0000256" key="1">
    <source>
        <dbReference type="ARBA" id="ARBA00022500"/>
    </source>
</evidence>
<dbReference type="InterPro" id="IPR004089">
    <property type="entry name" value="MCPsignal_dom"/>
</dbReference>
<dbReference type="PROSITE" id="PS50111">
    <property type="entry name" value="CHEMOTAXIS_TRANSDUC_2"/>
    <property type="match status" value="1"/>
</dbReference>
<evidence type="ECO:0000256" key="2">
    <source>
        <dbReference type="ARBA" id="ARBA00029447"/>
    </source>
</evidence>
<feature type="domain" description="HAMP" evidence="7">
    <location>
        <begin position="268"/>
        <end position="315"/>
    </location>
</feature>
<dbReference type="PANTHER" id="PTHR43531">
    <property type="entry name" value="PROTEIN ICFG"/>
    <property type="match status" value="1"/>
</dbReference>
<evidence type="ECO:0000313" key="8">
    <source>
        <dbReference type="EMBL" id="WNL36516.1"/>
    </source>
</evidence>
<feature type="region of interest" description="Disordered" evidence="4">
    <location>
        <begin position="634"/>
        <end position="669"/>
    </location>
</feature>
<dbReference type="EMBL" id="CP134842">
    <property type="protein sequence ID" value="WNL36516.1"/>
    <property type="molecule type" value="Genomic_DNA"/>
</dbReference>
<evidence type="ECO:0000256" key="5">
    <source>
        <dbReference type="SAM" id="Phobius"/>
    </source>
</evidence>
<dbReference type="AlphaFoldDB" id="A0AA96DXG0"/>
<evidence type="ECO:0000256" key="4">
    <source>
        <dbReference type="SAM" id="MobiDB-lite"/>
    </source>
</evidence>
<dbReference type="Pfam" id="PF00672">
    <property type="entry name" value="HAMP"/>
    <property type="match status" value="1"/>
</dbReference>
<dbReference type="CDD" id="cd06225">
    <property type="entry name" value="HAMP"/>
    <property type="match status" value="1"/>
</dbReference>
<keyword evidence="5" id="KW-1133">Transmembrane helix</keyword>
<feature type="transmembrane region" description="Helical" evidence="5">
    <location>
        <begin position="12"/>
        <end position="31"/>
    </location>
</feature>
<evidence type="ECO:0000259" key="7">
    <source>
        <dbReference type="PROSITE" id="PS50885"/>
    </source>
</evidence>
<name>A0AA96DXG0_9BACT</name>
<gene>
    <name evidence="8" type="ORF">RMQ66_01660</name>
</gene>
<reference evidence="8" key="1">
    <citation type="submission" date="2023-09" db="EMBL/GenBank/DDBJ databases">
        <title>Arcobacter tbilisiensis sp. nov. isolated from chicken meat in Tbilisi, Georgia.</title>
        <authorList>
            <person name="Matthias R."/>
            <person name="Zautner A.E."/>
        </authorList>
    </citation>
    <scope>NUCLEOTIDE SEQUENCE</scope>
    <source>
        <strain evidence="8">LEO 65</strain>
    </source>
</reference>
<feature type="domain" description="Methyl-accepting transducer" evidence="6">
    <location>
        <begin position="365"/>
        <end position="594"/>
    </location>
</feature>
<feature type="transmembrane region" description="Helical" evidence="5">
    <location>
        <begin position="181"/>
        <end position="203"/>
    </location>
</feature>
<dbReference type="GO" id="GO:0007165">
    <property type="term" value="P:signal transduction"/>
    <property type="evidence" value="ECO:0007669"/>
    <property type="project" value="UniProtKB-KW"/>
</dbReference>
<proteinExistence type="inferred from homology"/>
<keyword evidence="1" id="KW-0145">Chemotaxis</keyword>
<dbReference type="SUPFAM" id="SSF58104">
    <property type="entry name" value="Methyl-accepting chemotaxis protein (MCP) signaling domain"/>
    <property type="match status" value="1"/>
</dbReference>
<dbReference type="Pfam" id="PF00015">
    <property type="entry name" value="MCPsignal"/>
    <property type="match status" value="1"/>
</dbReference>
<dbReference type="SMART" id="SM00283">
    <property type="entry name" value="MA"/>
    <property type="match status" value="1"/>
</dbReference>
<accession>A0AA96DXG0</accession>